<reference evidence="1 2" key="1">
    <citation type="submission" date="2020-05" db="EMBL/GenBank/DDBJ databases">
        <title>Draft genome sequence of Desulfovibrio sp. strain HN2T.</title>
        <authorList>
            <person name="Ueno A."/>
            <person name="Tamazawa S."/>
            <person name="Tamamura S."/>
            <person name="Murakami T."/>
            <person name="Kiyama T."/>
            <person name="Inomata H."/>
            <person name="Amano Y."/>
            <person name="Miyakawa K."/>
            <person name="Tamaki H."/>
            <person name="Naganuma T."/>
            <person name="Kaneko K."/>
        </authorList>
    </citation>
    <scope>NUCLEOTIDE SEQUENCE [LARGE SCALE GENOMIC DNA]</scope>
    <source>
        <strain evidence="1 2">HN2</strain>
    </source>
</reference>
<dbReference type="Proteomes" id="UP000503840">
    <property type="component" value="Unassembled WGS sequence"/>
</dbReference>
<dbReference type="PROSITE" id="PS51257">
    <property type="entry name" value="PROKAR_LIPOPROTEIN"/>
    <property type="match status" value="1"/>
</dbReference>
<dbReference type="EMBL" id="BLVO01000013">
    <property type="protein sequence ID" value="GFM34396.1"/>
    <property type="molecule type" value="Genomic_DNA"/>
</dbReference>
<dbReference type="Gene3D" id="2.170.120.40">
    <property type="entry name" value="YbbR-like domain"/>
    <property type="match status" value="1"/>
</dbReference>
<gene>
    <name evidence="1" type="ORF">DSM101010T_27610</name>
</gene>
<dbReference type="InterPro" id="IPR053154">
    <property type="entry name" value="c-di-AMP_regulator"/>
</dbReference>
<comment type="caution">
    <text evidence="1">The sequence shown here is derived from an EMBL/GenBank/DDBJ whole genome shotgun (WGS) entry which is preliminary data.</text>
</comment>
<dbReference type="PANTHER" id="PTHR37804:SF1">
    <property type="entry name" value="CDAA REGULATORY PROTEIN CDAR"/>
    <property type="match status" value="1"/>
</dbReference>
<evidence type="ECO:0000313" key="2">
    <source>
        <dbReference type="Proteomes" id="UP000503840"/>
    </source>
</evidence>
<evidence type="ECO:0000313" key="1">
    <source>
        <dbReference type="EMBL" id="GFM34396.1"/>
    </source>
</evidence>
<keyword evidence="2" id="KW-1185">Reference proteome</keyword>
<dbReference type="AlphaFoldDB" id="A0A7J0BL34"/>
<evidence type="ECO:0008006" key="3">
    <source>
        <dbReference type="Google" id="ProtNLM"/>
    </source>
</evidence>
<protein>
    <recommendedName>
        <fullName evidence="3">YbbR family protein</fullName>
    </recommendedName>
</protein>
<proteinExistence type="predicted"/>
<organism evidence="1 2">
    <name type="scientific">Desulfovibrio subterraneus</name>
    <dbReference type="NCBI Taxonomy" id="2718620"/>
    <lineage>
        <taxon>Bacteria</taxon>
        <taxon>Pseudomonadati</taxon>
        <taxon>Thermodesulfobacteriota</taxon>
        <taxon>Desulfovibrionia</taxon>
        <taxon>Desulfovibrionales</taxon>
        <taxon>Desulfovibrionaceae</taxon>
        <taxon>Desulfovibrio</taxon>
    </lineage>
</organism>
<dbReference type="PANTHER" id="PTHR37804">
    <property type="entry name" value="CDAA REGULATORY PROTEIN CDAR"/>
    <property type="match status" value="1"/>
</dbReference>
<dbReference type="Gene3D" id="2.170.120.30">
    <property type="match status" value="2"/>
</dbReference>
<dbReference type="InterPro" id="IPR012505">
    <property type="entry name" value="YbbR"/>
</dbReference>
<accession>A0A7J0BL34</accession>
<sequence length="302" mass="33166">MIMRGNWQYFLLALLMSCTLWYMVSGREEVEAWATLRIEMKGMPSNLVIMNGLEPTVDVRVRAPKGLLRGLNERNLAYSLDLSALTPGLNVMNILPEHVPLGNAYEVVEMRPSRLALNVDAIEVREVPVRIQLAGALPPDIRVSRSTASPEAVNLRGASTLLAKVKQVDVIATVPEVTEAGVVEVTGVVDPPDGLEANPPQVKVGMLLGIKTVSKTVTRNVEINAPDWVKVSVKSRKVNLRLEVPESKSRKEGLFDEVRVELVVPESLEPGAHTLPYRLYLPEGVWLKSAEPSTLTVTIGTR</sequence>
<name>A0A7J0BL34_9BACT</name>
<dbReference type="Pfam" id="PF07949">
    <property type="entry name" value="YbbR"/>
    <property type="match status" value="1"/>
</dbReference>